<keyword evidence="2" id="KW-0456">Lyase</keyword>
<dbReference type="HOGENOM" id="CLU_031632_1_0_5"/>
<dbReference type="RefSeq" id="WP_011281616.1">
    <property type="nucleotide sequence ID" value="NC_007205.1"/>
</dbReference>
<dbReference type="GO" id="GO:0016829">
    <property type="term" value="F:lyase activity"/>
    <property type="evidence" value="ECO:0007669"/>
    <property type="project" value="UniProtKB-KW"/>
</dbReference>
<dbReference type="OrthoDB" id="5288100at2"/>
<dbReference type="InterPro" id="IPR005101">
    <property type="entry name" value="Cryptochr/Photolyase_FAD-bd"/>
</dbReference>
<dbReference type="InterPro" id="IPR007357">
    <property type="entry name" value="PhrB-like"/>
</dbReference>
<sequence>MKLFFILGNQLFPLKYVDRFKKDHSFYMAEDYELCTYEKHHKQKILLFLSSMRSYADMLRANKYKLEYSKIEDKGFKDTYFKKLKIIINQKKITEISSFEVEDKSFEKKISQFLKKEKINWNIVQTPMFLNSRDEFKNYLVKSKKPFMATFYKEVRKKSGILMGADGNPIGGKWSFDEDNRNKLPKDISIPKFPKINETNHTKKLKPIIEKLFKDHPGSTNDFWLATEYNDVVKLLDFFIKEKSNLFGDYEDAVNQKDNILFHSALSPYINLGLITPEIIIQKILEFHKKHKIRMNSLEGYIRQIIGWREFMRGIYQGYSDEMETKNFFNHERKMKKSWYEGTTGLPPLDHAIKNAVNHGWSHHIERLMILSNIMNLCEVKPTIVYKWFMEMFVDSSDWVMVPNVYGMGLFSDGGIFATKPYICGSSYFMKMMDFKKGEWCNTMDGLYWRFINKNRKFFLKNPRLSMMVYVFDKMKDERKKMILSEADKFIKQNTI</sequence>
<dbReference type="PANTHER" id="PTHR38657">
    <property type="entry name" value="SLR1343 PROTEIN"/>
    <property type="match status" value="1"/>
</dbReference>
<dbReference type="InterPro" id="IPR014729">
    <property type="entry name" value="Rossmann-like_a/b/a_fold"/>
</dbReference>
<reference evidence="2 3" key="1">
    <citation type="journal article" date="2005" name="Science">
        <title>Genome streamlining in a cosmopolitan oceanic bacterium.</title>
        <authorList>
            <person name="Giovannoni S.J."/>
            <person name="Tripp H.J."/>
            <person name="Givan S."/>
            <person name="Podar M."/>
            <person name="Vergin K.L."/>
            <person name="Baptista D."/>
            <person name="Bibbs L."/>
            <person name="Eads J."/>
            <person name="Richardson T.H."/>
            <person name="Noordewier M."/>
            <person name="Rappe M.S."/>
            <person name="Short J.M."/>
            <person name="Carrington J.C."/>
            <person name="Mathur E.J."/>
        </authorList>
    </citation>
    <scope>NUCLEOTIDE SEQUENCE [LARGE SCALE GENOMIC DNA]</scope>
    <source>
        <strain evidence="2 3">HTCC1062</strain>
    </source>
</reference>
<dbReference type="STRING" id="335992.SAR11_0303"/>
<dbReference type="Gene3D" id="3.40.50.620">
    <property type="entry name" value="HUPs"/>
    <property type="match status" value="1"/>
</dbReference>
<dbReference type="eggNOG" id="COG3046">
    <property type="taxonomic scope" value="Bacteria"/>
</dbReference>
<dbReference type="InterPro" id="IPR036134">
    <property type="entry name" value="Crypto/Photolyase_FAD-like_sf"/>
</dbReference>
<evidence type="ECO:0000313" key="3">
    <source>
        <dbReference type="Proteomes" id="UP000002528"/>
    </source>
</evidence>
<dbReference type="EMBL" id="CP000084">
    <property type="protein sequence ID" value="AAZ21124.1"/>
    <property type="molecule type" value="Genomic_DNA"/>
</dbReference>
<dbReference type="SUPFAM" id="SSF48173">
    <property type="entry name" value="Cryptochrome/photolyase FAD-binding domain"/>
    <property type="match status" value="1"/>
</dbReference>
<proteinExistence type="predicted"/>
<evidence type="ECO:0000313" key="2">
    <source>
        <dbReference type="EMBL" id="AAZ21124.1"/>
    </source>
</evidence>
<evidence type="ECO:0000259" key="1">
    <source>
        <dbReference type="Pfam" id="PF03441"/>
    </source>
</evidence>
<accession>Q4FNW5</accession>
<dbReference type="Gene3D" id="1.10.579.10">
    <property type="entry name" value="DNA Cyclobutane Dipyrimidine Photolyase, subunit A, domain 3"/>
    <property type="match status" value="1"/>
</dbReference>
<dbReference type="Pfam" id="PF04244">
    <property type="entry name" value="DPRP"/>
    <property type="match status" value="1"/>
</dbReference>
<dbReference type="Gene3D" id="1.25.40.80">
    <property type="match status" value="1"/>
</dbReference>
<organism evidence="2 3">
    <name type="scientific">Pelagibacter ubique (strain HTCC1062)</name>
    <dbReference type="NCBI Taxonomy" id="335992"/>
    <lineage>
        <taxon>Bacteria</taxon>
        <taxon>Pseudomonadati</taxon>
        <taxon>Pseudomonadota</taxon>
        <taxon>Alphaproteobacteria</taxon>
        <taxon>Candidatus Pelagibacterales</taxon>
        <taxon>Candidatus Pelagibacteraceae</taxon>
        <taxon>Candidatus Pelagibacter</taxon>
    </lineage>
</organism>
<dbReference type="PANTHER" id="PTHR38657:SF1">
    <property type="entry name" value="SLR1343 PROTEIN"/>
    <property type="match status" value="1"/>
</dbReference>
<feature type="domain" description="Cryptochrome/DNA photolyase FAD-binding" evidence="1">
    <location>
        <begin position="306"/>
        <end position="396"/>
    </location>
</feature>
<dbReference type="InterPro" id="IPR052551">
    <property type="entry name" value="UV-DNA_repair_photolyase"/>
</dbReference>
<dbReference type="KEGG" id="pub:SAR11_0303"/>
<keyword evidence="3" id="KW-1185">Reference proteome</keyword>
<protein>
    <submittedName>
        <fullName evidence="2">Deoxyribodipyrimidine photolyase-related protein</fullName>
    </submittedName>
</protein>
<dbReference type="Gene3D" id="1.10.10.1710">
    <property type="entry name" value="Deoxyribodipyrimidine photolyase-related"/>
    <property type="match status" value="1"/>
</dbReference>
<dbReference type="GeneID" id="66294799"/>
<dbReference type="Proteomes" id="UP000002528">
    <property type="component" value="Chromosome"/>
</dbReference>
<gene>
    <name evidence="2" type="ordered locus">SAR11_0303</name>
</gene>
<dbReference type="Pfam" id="PF03441">
    <property type="entry name" value="FAD_binding_7"/>
    <property type="match status" value="1"/>
</dbReference>
<dbReference type="AlphaFoldDB" id="Q4FNW5"/>
<name>Q4FNW5_PELUB</name>